<evidence type="ECO:0000259" key="7">
    <source>
        <dbReference type="PROSITE" id="PS50850"/>
    </source>
</evidence>
<dbReference type="Gene3D" id="1.20.1250.20">
    <property type="entry name" value="MFS general substrate transporter like domains"/>
    <property type="match status" value="2"/>
</dbReference>
<dbReference type="InterPro" id="IPR005828">
    <property type="entry name" value="MFS_sugar_transport-like"/>
</dbReference>
<keyword evidence="2 6" id="KW-0812">Transmembrane</keyword>
<feature type="transmembrane region" description="Helical" evidence="6">
    <location>
        <begin position="93"/>
        <end position="113"/>
    </location>
</feature>
<feature type="transmembrane region" description="Helical" evidence="6">
    <location>
        <begin position="213"/>
        <end position="232"/>
    </location>
</feature>
<dbReference type="GO" id="GO:0046943">
    <property type="term" value="F:carboxylic acid transmembrane transporter activity"/>
    <property type="evidence" value="ECO:0007669"/>
    <property type="project" value="TreeGrafter"/>
</dbReference>
<name>A0A4S2MPH5_9PEZI</name>
<dbReference type="EMBL" id="ML220135">
    <property type="protein sequence ID" value="TGZ79082.1"/>
    <property type="molecule type" value="Genomic_DNA"/>
</dbReference>
<comment type="subcellular location">
    <subcellularLocation>
        <location evidence="1">Membrane</location>
        <topology evidence="1">Multi-pass membrane protein</topology>
    </subcellularLocation>
</comment>
<feature type="compositionally biased region" description="Basic and acidic residues" evidence="5">
    <location>
        <begin position="482"/>
        <end position="512"/>
    </location>
</feature>
<dbReference type="GO" id="GO:0005886">
    <property type="term" value="C:plasma membrane"/>
    <property type="evidence" value="ECO:0007669"/>
    <property type="project" value="TreeGrafter"/>
</dbReference>
<dbReference type="Pfam" id="PF00083">
    <property type="entry name" value="Sugar_tr"/>
    <property type="match status" value="1"/>
</dbReference>
<evidence type="ECO:0000256" key="3">
    <source>
        <dbReference type="ARBA" id="ARBA00022989"/>
    </source>
</evidence>
<feature type="transmembrane region" description="Helical" evidence="6">
    <location>
        <begin position="314"/>
        <end position="334"/>
    </location>
</feature>
<dbReference type="AlphaFoldDB" id="A0A4S2MPH5"/>
<feature type="transmembrane region" description="Helical" evidence="6">
    <location>
        <begin position="55"/>
        <end position="73"/>
    </location>
</feature>
<feature type="region of interest" description="Disordered" evidence="5">
    <location>
        <begin position="475"/>
        <end position="512"/>
    </location>
</feature>
<dbReference type="InterPro" id="IPR020846">
    <property type="entry name" value="MFS_dom"/>
</dbReference>
<organism evidence="8 9">
    <name type="scientific">Ascodesmis nigricans</name>
    <dbReference type="NCBI Taxonomy" id="341454"/>
    <lineage>
        <taxon>Eukaryota</taxon>
        <taxon>Fungi</taxon>
        <taxon>Dikarya</taxon>
        <taxon>Ascomycota</taxon>
        <taxon>Pezizomycotina</taxon>
        <taxon>Pezizomycetes</taxon>
        <taxon>Pezizales</taxon>
        <taxon>Ascodesmidaceae</taxon>
        <taxon>Ascodesmis</taxon>
    </lineage>
</organism>
<evidence type="ECO:0000313" key="9">
    <source>
        <dbReference type="Proteomes" id="UP000298138"/>
    </source>
</evidence>
<dbReference type="PANTHER" id="PTHR23508:SF9">
    <property type="entry name" value="CARBOXYLIC ACID TRANSPORT PROTEIN (AFU_ORTHOLOGUE AFUA_2G09450)"/>
    <property type="match status" value="1"/>
</dbReference>
<feature type="transmembrane region" description="Helical" evidence="6">
    <location>
        <begin position="276"/>
        <end position="294"/>
    </location>
</feature>
<gene>
    <name evidence="8" type="ORF">EX30DRAFT_342740</name>
</gene>
<dbReference type="FunCoup" id="A0A4S2MPH5">
    <property type="interactions" value="18"/>
</dbReference>
<evidence type="ECO:0000256" key="5">
    <source>
        <dbReference type="SAM" id="MobiDB-lite"/>
    </source>
</evidence>
<evidence type="ECO:0000256" key="2">
    <source>
        <dbReference type="ARBA" id="ARBA00022692"/>
    </source>
</evidence>
<keyword evidence="3 6" id="KW-1133">Transmembrane helix</keyword>
<dbReference type="STRING" id="341454.A0A4S2MPH5"/>
<feature type="transmembrane region" description="Helical" evidence="6">
    <location>
        <begin position="341"/>
        <end position="360"/>
    </location>
</feature>
<feature type="transmembrane region" description="Helical" evidence="6">
    <location>
        <begin position="151"/>
        <end position="168"/>
    </location>
</feature>
<dbReference type="InterPro" id="IPR036259">
    <property type="entry name" value="MFS_trans_sf"/>
</dbReference>
<dbReference type="SUPFAM" id="SSF103473">
    <property type="entry name" value="MFS general substrate transporter"/>
    <property type="match status" value="1"/>
</dbReference>
<dbReference type="PROSITE" id="PS50850">
    <property type="entry name" value="MFS"/>
    <property type="match status" value="1"/>
</dbReference>
<dbReference type="CDD" id="cd17316">
    <property type="entry name" value="MFS_SV2_like"/>
    <property type="match status" value="1"/>
</dbReference>
<reference evidence="8 9" key="1">
    <citation type="submission" date="2019-04" db="EMBL/GenBank/DDBJ databases">
        <title>Comparative genomics and transcriptomics to analyze fruiting body development in filamentous ascomycetes.</title>
        <authorList>
            <consortium name="DOE Joint Genome Institute"/>
            <person name="Lutkenhaus R."/>
            <person name="Traeger S."/>
            <person name="Breuer J."/>
            <person name="Kuo A."/>
            <person name="Lipzen A."/>
            <person name="Pangilinan J."/>
            <person name="Dilworth D."/>
            <person name="Sandor L."/>
            <person name="Poggeler S."/>
            <person name="Barry K."/>
            <person name="Grigoriev I.V."/>
            <person name="Nowrousian M."/>
        </authorList>
    </citation>
    <scope>NUCLEOTIDE SEQUENCE [LARGE SCALE GENOMIC DNA]</scope>
    <source>
        <strain evidence="8 9">CBS 389.68</strain>
    </source>
</reference>
<accession>A0A4S2MPH5</accession>
<feature type="transmembrane region" description="Helical" evidence="6">
    <location>
        <begin position="180"/>
        <end position="201"/>
    </location>
</feature>
<feature type="transmembrane region" description="Helical" evidence="6">
    <location>
        <begin position="125"/>
        <end position="145"/>
    </location>
</feature>
<dbReference type="InParanoid" id="A0A4S2MPH5"/>
<proteinExistence type="predicted"/>
<evidence type="ECO:0000256" key="4">
    <source>
        <dbReference type="ARBA" id="ARBA00023136"/>
    </source>
</evidence>
<dbReference type="Proteomes" id="UP000298138">
    <property type="component" value="Unassembled WGS sequence"/>
</dbReference>
<dbReference type="OrthoDB" id="5296287at2759"/>
<evidence type="ECO:0000256" key="6">
    <source>
        <dbReference type="SAM" id="Phobius"/>
    </source>
</evidence>
<dbReference type="PANTHER" id="PTHR23508">
    <property type="entry name" value="CARBOXYLIC ACID TRANSPORTER PROTEIN HOMOLOG"/>
    <property type="match status" value="1"/>
</dbReference>
<keyword evidence="9" id="KW-1185">Reference proteome</keyword>
<feature type="transmembrane region" description="Helical" evidence="6">
    <location>
        <begin position="443"/>
        <end position="459"/>
    </location>
</feature>
<evidence type="ECO:0000313" key="8">
    <source>
        <dbReference type="EMBL" id="TGZ79082.1"/>
    </source>
</evidence>
<keyword evidence="4 6" id="KW-0472">Membrane</keyword>
<feature type="domain" description="Major facilitator superfamily (MFS) profile" evidence="7">
    <location>
        <begin position="57"/>
        <end position="465"/>
    </location>
</feature>
<protein>
    <submittedName>
        <fullName evidence="8">MFS general substrate transporter</fullName>
    </submittedName>
</protein>
<evidence type="ECO:0000256" key="1">
    <source>
        <dbReference type="ARBA" id="ARBA00004141"/>
    </source>
</evidence>
<sequence>MMPGVFERVRKHLKGIVAPEGYYLNEHGEEVYGKLPRVKVENPIKTLMRPSAMNYLYFFVGWMAWTVDGYDFHTISLSVSNLAKYYDRGREEISTSITLTLLFRSLGAVIFGLAGDLYGRKWPMITNLVIIAALQLATAWCSTFAQFLAVRALFGIGMGGIWGLASSMGLENMPMEARGLFSGVLQQGYALGYLIAAGINMGAVPRSPHSFKLLFYIGAGITIAVALARLFFGESRQFVERKAHEKAAGTKMTGKVKVKAFTKDAKGVLKKYWKRCIYAVIMMALFNYCSHGSQDMYPTYMQEMKGFSQKDASKATMIAKSGAVIGGTICGYYSQTLGRRFTIVLACIVGACLIPLWVLPTSWGTLTAGAFLLQFMVQGAWGVVPVHLQELSPPQFRSAFPGICYQLGNMISAPAAQITSTVSEKDTVWIDGEERPNYGKTQAGMMSVIFILLAIWVASGREQLGSRFELARAAGDAEGMVEEGKAGEVEEGKSGSEESLEEDVKAGGKETK</sequence>